<dbReference type="EnsemblFungi" id="PTTG_12302-t43_1">
    <property type="protein sequence ID" value="PTTG_12302-t43_1-p1"/>
    <property type="gene ID" value="PTTG_12302"/>
</dbReference>
<dbReference type="AlphaFoldDB" id="A0A180G8T9"/>
<dbReference type="EMBL" id="ADAS02000144">
    <property type="protein sequence ID" value="OAV89020.1"/>
    <property type="molecule type" value="Genomic_DNA"/>
</dbReference>
<reference evidence="3 4" key="3">
    <citation type="journal article" date="2017" name="G3 (Bethesda)">
        <title>Comparative analysis highlights variable genome content of wheat rusts and divergence of the mating loci.</title>
        <authorList>
            <person name="Cuomo C.A."/>
            <person name="Bakkeren G."/>
            <person name="Khalil H.B."/>
            <person name="Panwar V."/>
            <person name="Joly D."/>
            <person name="Linning R."/>
            <person name="Sakthikumar S."/>
            <person name="Song X."/>
            <person name="Adiconis X."/>
            <person name="Fan L."/>
            <person name="Goldberg J.M."/>
            <person name="Levin J.Z."/>
            <person name="Young S."/>
            <person name="Zeng Q."/>
            <person name="Anikster Y."/>
            <person name="Bruce M."/>
            <person name="Wang M."/>
            <person name="Yin C."/>
            <person name="McCallum B."/>
            <person name="Szabo L.J."/>
            <person name="Hulbert S."/>
            <person name="Chen X."/>
            <person name="Fellers J.P."/>
        </authorList>
    </citation>
    <scope>NUCLEOTIDE SEQUENCE</scope>
    <source>
        <strain evidence="3">isolate 1-1 / race 1 (BBBD)</strain>
        <strain evidence="4">Isolate 1-1 / race 1 (BBBD)</strain>
    </source>
</reference>
<keyword evidence="4" id="KW-1185">Reference proteome</keyword>
<feature type="compositionally biased region" description="Polar residues" evidence="1">
    <location>
        <begin position="57"/>
        <end position="71"/>
    </location>
</feature>
<sequence length="412" mass="46321">MFYVSPPPSINPTISPQNQQSLMLSSSCRWLDQILRAMQIDICTGRKGVRDSLPALPSTNPHRPGSPSTLESIAPGDLFQSASDEFDTQMSDPLRLPAADPSIDNPVASLTIDIPTSNFNIDQVISELQAKLKLDPEHLIIASLTSKCAPEARHANVIFAQAAFHQLALAARPSLTSNHVYNEGFKNFVRSRARLTLMNPTLEAYSNNPNHNGALPRTLYFLTFDAIDRQPDDWKDDHLSPAQLLDEPTALEHYRDTVGELLKHQRSNLRALLLTNILETQRVAIKGPIYQDLPPRGQKMTAAEIQLQVNNNWAMRIHMSYERLVMVHYYVHKSKKTSQWLEIDKRLAILRGSSIEFQQQHAQLVLDKDHELFSHFRNYVDIPKEEFTVPTLENVRDALADAALAADAATAE</sequence>
<reference evidence="2" key="2">
    <citation type="submission" date="2016-05" db="EMBL/GenBank/DDBJ databases">
        <title>Comparative analysis highlights variable genome content of wheat rusts and divergence of the mating loci.</title>
        <authorList>
            <person name="Cuomo C.A."/>
            <person name="Bakkeren G."/>
            <person name="Szabo L."/>
            <person name="Khalil H."/>
            <person name="Joly D."/>
            <person name="Goldberg J."/>
            <person name="Young S."/>
            <person name="Zeng Q."/>
            <person name="Fellers J."/>
        </authorList>
    </citation>
    <scope>NUCLEOTIDE SEQUENCE [LARGE SCALE GENOMIC DNA]</scope>
    <source>
        <strain evidence="2">1-1 BBBD Race 1</strain>
    </source>
</reference>
<dbReference type="Proteomes" id="UP000005240">
    <property type="component" value="Unassembled WGS sequence"/>
</dbReference>
<protein>
    <submittedName>
        <fullName evidence="2 3">Uncharacterized protein</fullName>
    </submittedName>
</protein>
<organism evidence="2">
    <name type="scientific">Puccinia triticina (isolate 1-1 / race 1 (BBBD))</name>
    <name type="common">Brown leaf rust fungus</name>
    <dbReference type="NCBI Taxonomy" id="630390"/>
    <lineage>
        <taxon>Eukaryota</taxon>
        <taxon>Fungi</taxon>
        <taxon>Dikarya</taxon>
        <taxon>Basidiomycota</taxon>
        <taxon>Pucciniomycotina</taxon>
        <taxon>Pucciniomycetes</taxon>
        <taxon>Pucciniales</taxon>
        <taxon>Pucciniaceae</taxon>
        <taxon>Puccinia</taxon>
    </lineage>
</organism>
<evidence type="ECO:0000256" key="1">
    <source>
        <dbReference type="SAM" id="MobiDB-lite"/>
    </source>
</evidence>
<reference evidence="2" key="1">
    <citation type="submission" date="2009-11" db="EMBL/GenBank/DDBJ databases">
        <authorList>
            <consortium name="The Broad Institute Genome Sequencing Platform"/>
            <person name="Ward D."/>
            <person name="Feldgarden M."/>
            <person name="Earl A."/>
            <person name="Young S.K."/>
            <person name="Zeng Q."/>
            <person name="Koehrsen M."/>
            <person name="Alvarado L."/>
            <person name="Berlin A."/>
            <person name="Bochicchio J."/>
            <person name="Borenstein D."/>
            <person name="Chapman S.B."/>
            <person name="Chen Z."/>
            <person name="Engels R."/>
            <person name="Freedman E."/>
            <person name="Gellesch M."/>
            <person name="Goldberg J."/>
            <person name="Griggs A."/>
            <person name="Gujja S."/>
            <person name="Heilman E."/>
            <person name="Heiman D."/>
            <person name="Hepburn T."/>
            <person name="Howarth C."/>
            <person name="Jen D."/>
            <person name="Larson L."/>
            <person name="Lewis B."/>
            <person name="Mehta T."/>
            <person name="Park D."/>
            <person name="Pearson M."/>
            <person name="Roberts A."/>
            <person name="Saif S."/>
            <person name="Shea T."/>
            <person name="Shenoy N."/>
            <person name="Sisk P."/>
            <person name="Stolte C."/>
            <person name="Sykes S."/>
            <person name="Thomson T."/>
            <person name="Walk T."/>
            <person name="White J."/>
            <person name="Yandava C."/>
            <person name="Izard J."/>
            <person name="Baranova O.V."/>
            <person name="Blanton J.M."/>
            <person name="Tanner A.C."/>
            <person name="Dewhirst F.E."/>
            <person name="Haas B."/>
            <person name="Nusbaum C."/>
            <person name="Birren B."/>
        </authorList>
    </citation>
    <scope>NUCLEOTIDE SEQUENCE [LARGE SCALE GENOMIC DNA]</scope>
    <source>
        <strain evidence="2">1-1 BBBD Race 1</strain>
    </source>
</reference>
<gene>
    <name evidence="2" type="ORF">PTTG_12302</name>
</gene>
<feature type="region of interest" description="Disordered" evidence="1">
    <location>
        <begin position="53"/>
        <end position="74"/>
    </location>
</feature>
<evidence type="ECO:0000313" key="2">
    <source>
        <dbReference type="EMBL" id="OAV89020.1"/>
    </source>
</evidence>
<proteinExistence type="predicted"/>
<evidence type="ECO:0000313" key="3">
    <source>
        <dbReference type="EnsemblFungi" id="PTTG_12302-t43_1-p1"/>
    </source>
</evidence>
<evidence type="ECO:0000313" key="4">
    <source>
        <dbReference type="Proteomes" id="UP000005240"/>
    </source>
</evidence>
<dbReference type="OrthoDB" id="2504633at2759"/>
<dbReference type="VEuPathDB" id="FungiDB:PTTG_12302"/>
<reference evidence="3" key="4">
    <citation type="submission" date="2025-05" db="UniProtKB">
        <authorList>
            <consortium name="EnsemblFungi"/>
        </authorList>
    </citation>
    <scope>IDENTIFICATION</scope>
    <source>
        <strain evidence="3">isolate 1-1 / race 1 (BBBD)</strain>
    </source>
</reference>
<name>A0A180G8T9_PUCT1</name>
<accession>A0A180G8T9</accession>